<protein>
    <submittedName>
        <fullName evidence="2">Uncharacterized protein</fullName>
    </submittedName>
</protein>
<accession>A0AAV7SAZ1</accession>
<gene>
    <name evidence="2" type="ORF">NDU88_002451</name>
</gene>
<feature type="compositionally biased region" description="Basic residues" evidence="1">
    <location>
        <begin position="97"/>
        <end position="106"/>
    </location>
</feature>
<organism evidence="2 3">
    <name type="scientific">Pleurodeles waltl</name>
    <name type="common">Iberian ribbed newt</name>
    <dbReference type="NCBI Taxonomy" id="8319"/>
    <lineage>
        <taxon>Eukaryota</taxon>
        <taxon>Metazoa</taxon>
        <taxon>Chordata</taxon>
        <taxon>Craniata</taxon>
        <taxon>Vertebrata</taxon>
        <taxon>Euteleostomi</taxon>
        <taxon>Amphibia</taxon>
        <taxon>Batrachia</taxon>
        <taxon>Caudata</taxon>
        <taxon>Salamandroidea</taxon>
        <taxon>Salamandridae</taxon>
        <taxon>Pleurodelinae</taxon>
        <taxon>Pleurodeles</taxon>
    </lineage>
</organism>
<feature type="compositionally biased region" description="Basic and acidic residues" evidence="1">
    <location>
        <begin position="17"/>
        <end position="30"/>
    </location>
</feature>
<name>A0AAV7SAZ1_PLEWA</name>
<dbReference type="AlphaFoldDB" id="A0AAV7SAZ1"/>
<feature type="compositionally biased region" description="Basic and acidic residues" evidence="1">
    <location>
        <begin position="74"/>
        <end position="85"/>
    </location>
</feature>
<feature type="region of interest" description="Disordered" evidence="1">
    <location>
        <begin position="1"/>
        <end position="106"/>
    </location>
</feature>
<proteinExistence type="predicted"/>
<comment type="caution">
    <text evidence="2">The sequence shown here is derived from an EMBL/GenBank/DDBJ whole genome shotgun (WGS) entry which is preliminary data.</text>
</comment>
<evidence type="ECO:0000313" key="3">
    <source>
        <dbReference type="Proteomes" id="UP001066276"/>
    </source>
</evidence>
<dbReference type="Proteomes" id="UP001066276">
    <property type="component" value="Chromosome 4_2"/>
</dbReference>
<reference evidence="2" key="1">
    <citation type="journal article" date="2022" name="bioRxiv">
        <title>Sequencing and chromosome-scale assembly of the giantPleurodeles waltlgenome.</title>
        <authorList>
            <person name="Brown T."/>
            <person name="Elewa A."/>
            <person name="Iarovenko S."/>
            <person name="Subramanian E."/>
            <person name="Araus A.J."/>
            <person name="Petzold A."/>
            <person name="Susuki M."/>
            <person name="Suzuki K.-i.T."/>
            <person name="Hayashi T."/>
            <person name="Toyoda A."/>
            <person name="Oliveira C."/>
            <person name="Osipova E."/>
            <person name="Leigh N.D."/>
            <person name="Simon A."/>
            <person name="Yun M.H."/>
        </authorList>
    </citation>
    <scope>NUCLEOTIDE SEQUENCE</scope>
    <source>
        <strain evidence="2">20211129_DDA</strain>
        <tissue evidence="2">Liver</tissue>
    </source>
</reference>
<evidence type="ECO:0000256" key="1">
    <source>
        <dbReference type="SAM" id="MobiDB-lite"/>
    </source>
</evidence>
<sequence>MILAAWGAKSGGAYFSRQREDPGSGRDGRRQRPGALLRNRGRRCLGVPKRDLTGPPSDSSKAEAAPVTPGPVKRVLERCERRGEASRLQSQAGAGRRNPRLPRVRR</sequence>
<keyword evidence="3" id="KW-1185">Reference proteome</keyword>
<evidence type="ECO:0000313" key="2">
    <source>
        <dbReference type="EMBL" id="KAJ1161971.1"/>
    </source>
</evidence>
<dbReference type="EMBL" id="JANPWB010000008">
    <property type="protein sequence ID" value="KAJ1161971.1"/>
    <property type="molecule type" value="Genomic_DNA"/>
</dbReference>